<reference evidence="13 14" key="1">
    <citation type="submission" date="2018-03" db="EMBL/GenBank/DDBJ databases">
        <title>The draft genome of Sphingosinicella sp. GL-C-18.</title>
        <authorList>
            <person name="Liu L."/>
            <person name="Li L."/>
            <person name="Liang L."/>
            <person name="Zhang X."/>
            <person name="Wang T."/>
        </authorList>
    </citation>
    <scope>NUCLEOTIDE SEQUENCE [LARGE SCALE GENOMIC DNA]</scope>
    <source>
        <strain evidence="13 14">GL-C-18</strain>
    </source>
</reference>
<evidence type="ECO:0000256" key="8">
    <source>
        <dbReference type="PIRSR" id="PIRSR000350-3"/>
    </source>
</evidence>
<dbReference type="PRINTS" id="PR00411">
    <property type="entry name" value="PNDRDTASEI"/>
</dbReference>
<dbReference type="FunFam" id="3.30.390.30:FF:000001">
    <property type="entry name" value="Dihydrolipoyl dehydrogenase"/>
    <property type="match status" value="1"/>
</dbReference>
<comment type="similarity">
    <text evidence="1 10">Belongs to the class-I pyridine nucleotide-disulfide oxidoreductase family.</text>
</comment>
<dbReference type="PRINTS" id="PR00368">
    <property type="entry name" value="FADPNR"/>
</dbReference>
<dbReference type="InterPro" id="IPR004099">
    <property type="entry name" value="Pyr_nucl-diS_OxRdtase_dimer"/>
</dbReference>
<proteinExistence type="inferred from homology"/>
<name>A0A2P7QZU5_9SPHN</name>
<feature type="disulfide bond" description="Redox-active" evidence="9">
    <location>
        <begin position="45"/>
        <end position="50"/>
    </location>
</feature>
<keyword evidence="3 8" id="KW-0274">FAD</keyword>
<dbReference type="Proteomes" id="UP000241167">
    <property type="component" value="Unassembled WGS sequence"/>
</dbReference>
<organism evidence="13 14">
    <name type="scientific">Allosphingosinicella deserti</name>
    <dbReference type="NCBI Taxonomy" id="2116704"/>
    <lineage>
        <taxon>Bacteria</taxon>
        <taxon>Pseudomonadati</taxon>
        <taxon>Pseudomonadota</taxon>
        <taxon>Alphaproteobacteria</taxon>
        <taxon>Sphingomonadales</taxon>
        <taxon>Sphingomonadaceae</taxon>
        <taxon>Allosphingosinicella</taxon>
    </lineage>
</organism>
<dbReference type="SUPFAM" id="SSF51905">
    <property type="entry name" value="FAD/NAD(P)-binding domain"/>
    <property type="match status" value="1"/>
</dbReference>
<dbReference type="InterPro" id="IPR012999">
    <property type="entry name" value="Pyr_OxRdtase_I_AS"/>
</dbReference>
<dbReference type="Gene3D" id="3.50.50.60">
    <property type="entry name" value="FAD/NAD(P)-binding domain"/>
    <property type="match status" value="2"/>
</dbReference>
<comment type="cofactor">
    <cofactor evidence="8">
        <name>FAD</name>
        <dbReference type="ChEBI" id="CHEBI:57692"/>
    </cofactor>
    <text evidence="8">Binds 1 FAD per subunit.</text>
</comment>
<dbReference type="PANTHER" id="PTHR43014">
    <property type="entry name" value="MERCURIC REDUCTASE"/>
    <property type="match status" value="1"/>
</dbReference>
<comment type="caution">
    <text evidence="13">The sequence shown here is derived from an EMBL/GenBank/DDBJ whole genome shotgun (WGS) entry which is preliminary data.</text>
</comment>
<keyword evidence="6" id="KW-1015">Disulfide bond</keyword>
<dbReference type="InterPro" id="IPR023753">
    <property type="entry name" value="FAD/NAD-binding_dom"/>
</dbReference>
<evidence type="ECO:0000256" key="10">
    <source>
        <dbReference type="RuleBase" id="RU003691"/>
    </source>
</evidence>
<evidence type="ECO:0000256" key="6">
    <source>
        <dbReference type="ARBA" id="ARBA00023157"/>
    </source>
</evidence>
<dbReference type="PIRSF" id="PIRSF000350">
    <property type="entry name" value="Mercury_reductase_MerA"/>
    <property type="match status" value="1"/>
</dbReference>
<accession>A0A2P7QZU5</accession>
<keyword evidence="4" id="KW-0521">NADP</keyword>
<sequence length="477" mass="51080">MSDTFLDVDIAVIGAGSGGLSVAAGAAQLGASTVLIEQHLMGGDCLNTGCVPSKALLASAKAAYRWRSEAALGVDYALPDVDLGAVNRHVHEVIAAIAPNDSIERFEALGVKVIQGTARFVGPSEIEVDGTRIRARRIVVATGSRAAVPPIPGLDQVPHFTNETLFANTELPRHLIVIGGGPIGIEMAQAHRRLGSDVTVLEASRIMPKDDPELVSLLGSRLVDEGIAIREGVSITRVEDGRGGVTVLLRNSEGLEERIFGSHLLVAAGRRPNTERLDLEKAGIEYGPKGIIVDARLRTSNRRVFAIGDVAGGPQFTHVAGYHAGIVIRNALFRQPAKVDYRALPWVTYADPELAHVRLTEAEARAKHGDDLVVLRWPYHENDRAQTDRKTQGLIKAITTRSGKIVGASILGAEAGELIQLWVLAIGQGLNVKALAGMIAPYPTLGEISKRAAASFFTPKLFSSRTRKLVRFLSWFG</sequence>
<feature type="binding site" evidence="8">
    <location>
        <position position="269"/>
    </location>
    <ligand>
        <name>NAD(+)</name>
        <dbReference type="ChEBI" id="CHEBI:57540"/>
    </ligand>
</feature>
<dbReference type="InterPro" id="IPR036188">
    <property type="entry name" value="FAD/NAD-bd_sf"/>
</dbReference>
<evidence type="ECO:0000256" key="3">
    <source>
        <dbReference type="ARBA" id="ARBA00022827"/>
    </source>
</evidence>
<evidence type="ECO:0000256" key="9">
    <source>
        <dbReference type="PIRSR" id="PIRSR000350-4"/>
    </source>
</evidence>
<dbReference type="SUPFAM" id="SSF55424">
    <property type="entry name" value="FAD/NAD-linked reductases, dimerisation (C-terminal) domain"/>
    <property type="match status" value="1"/>
</dbReference>
<dbReference type="OrthoDB" id="9781772at2"/>
<feature type="binding site" evidence="8">
    <location>
        <begin position="179"/>
        <end position="186"/>
    </location>
    <ligand>
        <name>NAD(+)</name>
        <dbReference type="ChEBI" id="CHEBI:57540"/>
    </ligand>
</feature>
<evidence type="ECO:0000256" key="1">
    <source>
        <dbReference type="ARBA" id="ARBA00007532"/>
    </source>
</evidence>
<evidence type="ECO:0000256" key="4">
    <source>
        <dbReference type="ARBA" id="ARBA00022857"/>
    </source>
</evidence>
<keyword evidence="8" id="KW-0547">Nucleotide-binding</keyword>
<dbReference type="RefSeq" id="WP_106511488.1">
    <property type="nucleotide sequence ID" value="NZ_PXYI01000001.1"/>
</dbReference>
<dbReference type="GO" id="GO:0050660">
    <property type="term" value="F:flavin adenine dinucleotide binding"/>
    <property type="evidence" value="ECO:0007669"/>
    <property type="project" value="TreeGrafter"/>
</dbReference>
<dbReference type="Pfam" id="PF02852">
    <property type="entry name" value="Pyr_redox_dim"/>
    <property type="match status" value="1"/>
</dbReference>
<feature type="domain" description="FAD/NAD(P)-binding" evidence="12">
    <location>
        <begin position="9"/>
        <end position="323"/>
    </location>
</feature>
<feature type="binding site" evidence="8">
    <location>
        <begin position="142"/>
        <end position="144"/>
    </location>
    <ligand>
        <name>FAD</name>
        <dbReference type="ChEBI" id="CHEBI:57692"/>
    </ligand>
</feature>
<protein>
    <submittedName>
        <fullName evidence="13">Dihydrolipoamide dehydrogenase</fullName>
    </submittedName>
</protein>
<evidence type="ECO:0000259" key="12">
    <source>
        <dbReference type="Pfam" id="PF07992"/>
    </source>
</evidence>
<dbReference type="InterPro" id="IPR016156">
    <property type="entry name" value="FAD/NAD-linked_Rdtase_dimer_sf"/>
</dbReference>
<dbReference type="EMBL" id="PXYI01000001">
    <property type="protein sequence ID" value="PSJ43466.1"/>
    <property type="molecule type" value="Genomic_DNA"/>
</dbReference>
<dbReference type="AlphaFoldDB" id="A0A2P7QZU5"/>
<dbReference type="GO" id="GO:0016668">
    <property type="term" value="F:oxidoreductase activity, acting on a sulfur group of donors, NAD(P) as acceptor"/>
    <property type="evidence" value="ECO:0007669"/>
    <property type="project" value="InterPro"/>
</dbReference>
<dbReference type="PANTHER" id="PTHR43014:SF2">
    <property type="entry name" value="MERCURIC REDUCTASE"/>
    <property type="match status" value="1"/>
</dbReference>
<feature type="domain" description="Pyridine nucleotide-disulphide oxidoreductase dimerisation" evidence="11">
    <location>
        <begin position="345"/>
        <end position="452"/>
    </location>
</feature>
<evidence type="ECO:0000259" key="11">
    <source>
        <dbReference type="Pfam" id="PF02852"/>
    </source>
</evidence>
<dbReference type="Pfam" id="PF07992">
    <property type="entry name" value="Pyr_redox_2"/>
    <property type="match status" value="1"/>
</dbReference>
<keyword evidence="8" id="KW-0520">NAD</keyword>
<gene>
    <name evidence="13" type="ORF">C7I55_03680</name>
</gene>
<feature type="binding site" evidence="8">
    <location>
        <position position="54"/>
    </location>
    <ligand>
        <name>FAD</name>
        <dbReference type="ChEBI" id="CHEBI:57692"/>
    </ligand>
</feature>
<keyword evidence="5 10" id="KW-0560">Oxidoreductase</keyword>
<dbReference type="Gene3D" id="3.30.390.30">
    <property type="match status" value="1"/>
</dbReference>
<evidence type="ECO:0000256" key="7">
    <source>
        <dbReference type="ARBA" id="ARBA00023284"/>
    </source>
</evidence>
<evidence type="ECO:0000313" key="14">
    <source>
        <dbReference type="Proteomes" id="UP000241167"/>
    </source>
</evidence>
<feature type="binding site" evidence="8">
    <location>
        <position position="202"/>
    </location>
    <ligand>
        <name>NAD(+)</name>
        <dbReference type="ChEBI" id="CHEBI:57540"/>
    </ligand>
</feature>
<evidence type="ECO:0000313" key="13">
    <source>
        <dbReference type="EMBL" id="PSJ43466.1"/>
    </source>
</evidence>
<feature type="binding site" evidence="8">
    <location>
        <position position="309"/>
    </location>
    <ligand>
        <name>FAD</name>
        <dbReference type="ChEBI" id="CHEBI:57692"/>
    </ligand>
</feature>
<keyword evidence="14" id="KW-1185">Reference proteome</keyword>
<evidence type="ECO:0000256" key="2">
    <source>
        <dbReference type="ARBA" id="ARBA00022630"/>
    </source>
</evidence>
<keyword evidence="2 10" id="KW-0285">Flavoprotein</keyword>
<keyword evidence="7 10" id="KW-0676">Redox-active center</keyword>
<evidence type="ECO:0000256" key="5">
    <source>
        <dbReference type="ARBA" id="ARBA00023002"/>
    </source>
</evidence>
<dbReference type="PROSITE" id="PS00076">
    <property type="entry name" value="PYRIDINE_REDOX_1"/>
    <property type="match status" value="1"/>
</dbReference>
<dbReference type="GO" id="GO:0003955">
    <property type="term" value="F:NAD(P)H dehydrogenase (quinone) activity"/>
    <property type="evidence" value="ECO:0007669"/>
    <property type="project" value="TreeGrafter"/>
</dbReference>
<dbReference type="InterPro" id="IPR001100">
    <property type="entry name" value="Pyr_nuc-diS_OxRdtase"/>
</dbReference>